<gene>
    <name evidence="2" type="ordered locus">MTR_8g099015</name>
</gene>
<keyword evidence="4" id="KW-1185">Reference proteome</keyword>
<reference evidence="3" key="3">
    <citation type="submission" date="2015-04" db="UniProtKB">
        <authorList>
            <consortium name="EnsemblPlants"/>
        </authorList>
    </citation>
    <scope>IDENTIFICATION</scope>
    <source>
        <strain evidence="3">cv. Jemalong A17</strain>
    </source>
</reference>
<reference evidence="2 4" key="2">
    <citation type="journal article" date="2014" name="BMC Genomics">
        <title>An improved genome release (version Mt4.0) for the model legume Medicago truncatula.</title>
        <authorList>
            <person name="Tang H."/>
            <person name="Krishnakumar V."/>
            <person name="Bidwell S."/>
            <person name="Rosen B."/>
            <person name="Chan A."/>
            <person name="Zhou S."/>
            <person name="Gentzbittel L."/>
            <person name="Childs K.L."/>
            <person name="Yandell M."/>
            <person name="Gundlach H."/>
            <person name="Mayer K.F."/>
            <person name="Schwartz D.C."/>
            <person name="Town C.D."/>
        </authorList>
    </citation>
    <scope>GENOME REANNOTATION</scope>
    <source>
        <strain evidence="2">A17</strain>
        <strain evidence="3 4">cv. Jemalong A17</strain>
    </source>
</reference>
<dbReference type="Proteomes" id="UP000002051">
    <property type="component" value="Chromosome 8"/>
</dbReference>
<evidence type="ECO:0000313" key="2">
    <source>
        <dbReference type="EMBL" id="KEH21153.1"/>
    </source>
</evidence>
<dbReference type="AlphaFoldDB" id="A0A072TW92"/>
<dbReference type="EMBL" id="CM001224">
    <property type="protein sequence ID" value="KEH21153.1"/>
    <property type="molecule type" value="Genomic_DNA"/>
</dbReference>
<evidence type="ECO:0000313" key="4">
    <source>
        <dbReference type="Proteomes" id="UP000002051"/>
    </source>
</evidence>
<evidence type="ECO:0000256" key="1">
    <source>
        <dbReference type="SAM" id="MobiDB-lite"/>
    </source>
</evidence>
<accession>A0A072TW92</accession>
<sequence>MSYTLPMVVKTGPDRPVEPIEPGTGLNSSPVRHENRKPNRKTGAKPDKIGKPAVHPILLVGPRFVISSEGNEVKR</sequence>
<protein>
    <submittedName>
        <fullName evidence="2 3">Uncharacterized protein</fullName>
    </submittedName>
</protein>
<name>A0A072TW92_MEDTR</name>
<organism evidence="2 4">
    <name type="scientific">Medicago truncatula</name>
    <name type="common">Barrel medic</name>
    <name type="synonym">Medicago tribuloides</name>
    <dbReference type="NCBI Taxonomy" id="3880"/>
    <lineage>
        <taxon>Eukaryota</taxon>
        <taxon>Viridiplantae</taxon>
        <taxon>Streptophyta</taxon>
        <taxon>Embryophyta</taxon>
        <taxon>Tracheophyta</taxon>
        <taxon>Spermatophyta</taxon>
        <taxon>Magnoliopsida</taxon>
        <taxon>eudicotyledons</taxon>
        <taxon>Gunneridae</taxon>
        <taxon>Pentapetalae</taxon>
        <taxon>rosids</taxon>
        <taxon>fabids</taxon>
        <taxon>Fabales</taxon>
        <taxon>Fabaceae</taxon>
        <taxon>Papilionoideae</taxon>
        <taxon>50 kb inversion clade</taxon>
        <taxon>NPAAA clade</taxon>
        <taxon>Hologalegina</taxon>
        <taxon>IRL clade</taxon>
        <taxon>Trifolieae</taxon>
        <taxon>Medicago</taxon>
    </lineage>
</organism>
<evidence type="ECO:0000313" key="3">
    <source>
        <dbReference type="EnsemblPlants" id="KEH21153"/>
    </source>
</evidence>
<feature type="region of interest" description="Disordered" evidence="1">
    <location>
        <begin position="1"/>
        <end position="53"/>
    </location>
</feature>
<proteinExistence type="predicted"/>
<dbReference type="HOGENOM" id="CLU_2674909_0_0_1"/>
<dbReference type="EnsemblPlants" id="KEH21153">
    <property type="protein sequence ID" value="KEH21153"/>
    <property type="gene ID" value="MTR_8g099015"/>
</dbReference>
<reference evidence="2 4" key="1">
    <citation type="journal article" date="2011" name="Nature">
        <title>The Medicago genome provides insight into the evolution of rhizobial symbioses.</title>
        <authorList>
            <person name="Young N.D."/>
            <person name="Debelle F."/>
            <person name="Oldroyd G.E."/>
            <person name="Geurts R."/>
            <person name="Cannon S.B."/>
            <person name="Udvardi M.K."/>
            <person name="Benedito V.A."/>
            <person name="Mayer K.F."/>
            <person name="Gouzy J."/>
            <person name="Schoof H."/>
            <person name="Van de Peer Y."/>
            <person name="Proost S."/>
            <person name="Cook D.R."/>
            <person name="Meyers B.C."/>
            <person name="Spannagl M."/>
            <person name="Cheung F."/>
            <person name="De Mita S."/>
            <person name="Krishnakumar V."/>
            <person name="Gundlach H."/>
            <person name="Zhou S."/>
            <person name="Mudge J."/>
            <person name="Bharti A.K."/>
            <person name="Murray J.D."/>
            <person name="Naoumkina M.A."/>
            <person name="Rosen B."/>
            <person name="Silverstein K.A."/>
            <person name="Tang H."/>
            <person name="Rombauts S."/>
            <person name="Zhao P.X."/>
            <person name="Zhou P."/>
            <person name="Barbe V."/>
            <person name="Bardou P."/>
            <person name="Bechner M."/>
            <person name="Bellec A."/>
            <person name="Berger A."/>
            <person name="Berges H."/>
            <person name="Bidwell S."/>
            <person name="Bisseling T."/>
            <person name="Choisne N."/>
            <person name="Couloux A."/>
            <person name="Denny R."/>
            <person name="Deshpande S."/>
            <person name="Dai X."/>
            <person name="Doyle J.J."/>
            <person name="Dudez A.M."/>
            <person name="Farmer A.D."/>
            <person name="Fouteau S."/>
            <person name="Franken C."/>
            <person name="Gibelin C."/>
            <person name="Gish J."/>
            <person name="Goldstein S."/>
            <person name="Gonzalez A.J."/>
            <person name="Green P.J."/>
            <person name="Hallab A."/>
            <person name="Hartog M."/>
            <person name="Hua A."/>
            <person name="Humphray S.J."/>
            <person name="Jeong D.H."/>
            <person name="Jing Y."/>
            <person name="Jocker A."/>
            <person name="Kenton S.M."/>
            <person name="Kim D.J."/>
            <person name="Klee K."/>
            <person name="Lai H."/>
            <person name="Lang C."/>
            <person name="Lin S."/>
            <person name="Macmil S.L."/>
            <person name="Magdelenat G."/>
            <person name="Matthews L."/>
            <person name="McCorrison J."/>
            <person name="Monaghan E.L."/>
            <person name="Mun J.H."/>
            <person name="Najar F.Z."/>
            <person name="Nicholson C."/>
            <person name="Noirot C."/>
            <person name="O'Bleness M."/>
            <person name="Paule C.R."/>
            <person name="Poulain J."/>
            <person name="Prion F."/>
            <person name="Qin B."/>
            <person name="Qu C."/>
            <person name="Retzel E.F."/>
            <person name="Riddle C."/>
            <person name="Sallet E."/>
            <person name="Samain S."/>
            <person name="Samson N."/>
            <person name="Sanders I."/>
            <person name="Saurat O."/>
            <person name="Scarpelli C."/>
            <person name="Schiex T."/>
            <person name="Segurens B."/>
            <person name="Severin A.J."/>
            <person name="Sherrier D.J."/>
            <person name="Shi R."/>
            <person name="Sims S."/>
            <person name="Singer S.R."/>
            <person name="Sinharoy S."/>
            <person name="Sterck L."/>
            <person name="Viollet A."/>
            <person name="Wang B.B."/>
            <person name="Wang K."/>
            <person name="Wang M."/>
            <person name="Wang X."/>
            <person name="Warfsmann J."/>
            <person name="Weissenbach J."/>
            <person name="White D.D."/>
            <person name="White J.D."/>
            <person name="Wiley G.B."/>
            <person name="Wincker P."/>
            <person name="Xing Y."/>
            <person name="Yang L."/>
            <person name="Yao Z."/>
            <person name="Ying F."/>
            <person name="Zhai J."/>
            <person name="Zhou L."/>
            <person name="Zuber A."/>
            <person name="Denarie J."/>
            <person name="Dixon R.A."/>
            <person name="May G.D."/>
            <person name="Schwartz D.C."/>
            <person name="Rogers J."/>
            <person name="Quetier F."/>
            <person name="Town C.D."/>
            <person name="Roe B.A."/>
        </authorList>
    </citation>
    <scope>NUCLEOTIDE SEQUENCE [LARGE SCALE GENOMIC DNA]</scope>
    <source>
        <strain evidence="2">A17</strain>
        <strain evidence="3 4">cv. Jemalong A17</strain>
    </source>
</reference>